<evidence type="ECO:0000256" key="4">
    <source>
        <dbReference type="ARBA" id="ARBA00022679"/>
    </source>
</evidence>
<feature type="transmembrane region" description="Helical" evidence="11">
    <location>
        <begin position="7"/>
        <end position="28"/>
    </location>
</feature>
<dbReference type="PANTHER" id="PTHR30400">
    <property type="entry name" value="MONOFUNCTIONAL BIOSYNTHETIC PEPTIDOGLYCAN TRANSGLYCOSYLASE"/>
    <property type="match status" value="1"/>
</dbReference>
<keyword evidence="5 11" id="KW-0812">Transmembrane</keyword>
<dbReference type="NCBIfam" id="TIGR02070">
    <property type="entry name" value="mono_pep_trsgly"/>
    <property type="match status" value="1"/>
</dbReference>
<sequence>MRGFRVLFLVMLGVVLFYFSALLIFRWVPIPTSAFIHHQNTLHETDPKVYSAAKFEWVDWEQIPPALALAVITAEDQRFPNHWGVDLIEIRNAISDMRDGKPMRGASTITQQVAKNLFLWNGRSYVRKAAEFFISFSLELVWSKQRILEVYLNVAQFAPVTFGVKAASKVLYDKEPLQLTLEECAMLAAVLPTPAKSNANEPSETLQKRHAWILEHMEKLGGVNYLKKL</sequence>
<protein>
    <recommendedName>
        <fullName evidence="11">Biosynthetic peptidoglycan transglycosylase</fullName>
        <ecNumber evidence="11">2.4.99.28</ecNumber>
    </recommendedName>
    <alternativeName>
        <fullName evidence="11">Glycan polymerase</fullName>
    </alternativeName>
    <alternativeName>
        <fullName evidence="11">Peptidoglycan glycosyltransferase MtgA</fullName>
        <shortName evidence="11">PGT</shortName>
    </alternativeName>
</protein>
<dbReference type="UniPathway" id="UPA00219"/>
<dbReference type="EMBL" id="QGKM01000027">
    <property type="protein sequence ID" value="PWQ97256.1"/>
    <property type="molecule type" value="Genomic_DNA"/>
</dbReference>
<evidence type="ECO:0000256" key="9">
    <source>
        <dbReference type="ARBA" id="ARBA00023136"/>
    </source>
</evidence>
<keyword evidence="8 11" id="KW-1133">Transmembrane helix</keyword>
<dbReference type="GO" id="GO:0009252">
    <property type="term" value="P:peptidoglycan biosynthetic process"/>
    <property type="evidence" value="ECO:0007669"/>
    <property type="project" value="UniProtKB-UniRule"/>
</dbReference>
<evidence type="ECO:0000259" key="12">
    <source>
        <dbReference type="Pfam" id="PF00912"/>
    </source>
</evidence>
<dbReference type="InterPro" id="IPR023346">
    <property type="entry name" value="Lysozyme-like_dom_sf"/>
</dbReference>
<evidence type="ECO:0000256" key="7">
    <source>
        <dbReference type="ARBA" id="ARBA00022984"/>
    </source>
</evidence>
<evidence type="ECO:0000256" key="8">
    <source>
        <dbReference type="ARBA" id="ARBA00022989"/>
    </source>
</evidence>
<comment type="function">
    <text evidence="11">Peptidoglycan polymerase that catalyzes glycan chain elongation from lipid-linked precursors.</text>
</comment>
<dbReference type="GO" id="GO:0008955">
    <property type="term" value="F:peptidoglycan glycosyltransferase activity"/>
    <property type="evidence" value="ECO:0007669"/>
    <property type="project" value="UniProtKB-UniRule"/>
</dbReference>
<comment type="catalytic activity">
    <reaction evidence="11">
        <text>[GlcNAc-(1-&gt;4)-Mur2Ac(oyl-L-Ala-gamma-D-Glu-L-Lys-D-Ala-D-Ala)](n)-di-trans,octa-cis-undecaprenyl diphosphate + beta-D-GlcNAc-(1-&gt;4)-Mur2Ac(oyl-L-Ala-gamma-D-Glu-L-Lys-D-Ala-D-Ala)-di-trans,octa-cis-undecaprenyl diphosphate = [GlcNAc-(1-&gt;4)-Mur2Ac(oyl-L-Ala-gamma-D-Glu-L-Lys-D-Ala-D-Ala)](n+1)-di-trans,octa-cis-undecaprenyl diphosphate + di-trans,octa-cis-undecaprenyl diphosphate + H(+)</text>
        <dbReference type="Rhea" id="RHEA:23708"/>
        <dbReference type="Rhea" id="RHEA-COMP:9602"/>
        <dbReference type="Rhea" id="RHEA-COMP:9603"/>
        <dbReference type="ChEBI" id="CHEBI:15378"/>
        <dbReference type="ChEBI" id="CHEBI:58405"/>
        <dbReference type="ChEBI" id="CHEBI:60033"/>
        <dbReference type="ChEBI" id="CHEBI:78435"/>
        <dbReference type="EC" id="2.4.99.28"/>
    </reaction>
</comment>
<dbReference type="InterPro" id="IPR011812">
    <property type="entry name" value="Pep_trsgly"/>
</dbReference>
<evidence type="ECO:0000256" key="11">
    <source>
        <dbReference type="HAMAP-Rule" id="MF_00766"/>
    </source>
</evidence>
<dbReference type="AlphaFoldDB" id="A0A317CFG9"/>
<keyword evidence="3 11" id="KW-0328">Glycosyltransferase</keyword>
<evidence type="ECO:0000256" key="5">
    <source>
        <dbReference type="ARBA" id="ARBA00022692"/>
    </source>
</evidence>
<evidence type="ECO:0000256" key="10">
    <source>
        <dbReference type="ARBA" id="ARBA00023316"/>
    </source>
</evidence>
<dbReference type="Proteomes" id="UP000245539">
    <property type="component" value="Unassembled WGS sequence"/>
</dbReference>
<dbReference type="GO" id="GO:0009274">
    <property type="term" value="C:peptidoglycan-based cell wall"/>
    <property type="evidence" value="ECO:0007669"/>
    <property type="project" value="InterPro"/>
</dbReference>
<dbReference type="SUPFAM" id="SSF53955">
    <property type="entry name" value="Lysozyme-like"/>
    <property type="match status" value="1"/>
</dbReference>
<comment type="similarity">
    <text evidence="11">Belongs to the glycosyltransferase 51 family.</text>
</comment>
<keyword evidence="2 11" id="KW-0997">Cell inner membrane</keyword>
<reference evidence="13 14" key="1">
    <citation type="submission" date="2018-05" db="EMBL/GenBank/DDBJ databases">
        <title>Leucothrix arctica sp. nov., isolated from Arctic seawater.</title>
        <authorList>
            <person name="Choi A."/>
            <person name="Baek K."/>
        </authorList>
    </citation>
    <scope>NUCLEOTIDE SEQUENCE [LARGE SCALE GENOMIC DNA]</scope>
    <source>
        <strain evidence="13 14">JCM 18388</strain>
    </source>
</reference>
<keyword evidence="10 11" id="KW-0961">Cell wall biogenesis/degradation</keyword>
<comment type="caution">
    <text evidence="13">The sequence shown here is derived from an EMBL/GenBank/DDBJ whole genome shotgun (WGS) entry which is preliminary data.</text>
</comment>
<gene>
    <name evidence="11" type="primary">mtgA</name>
    <name evidence="13" type="ORF">DKW60_10625</name>
</gene>
<evidence type="ECO:0000256" key="6">
    <source>
        <dbReference type="ARBA" id="ARBA00022960"/>
    </source>
</evidence>
<evidence type="ECO:0000256" key="1">
    <source>
        <dbReference type="ARBA" id="ARBA00022475"/>
    </source>
</evidence>
<dbReference type="Gene3D" id="1.10.3810.10">
    <property type="entry name" value="Biosynthetic peptidoglycan transglycosylase-like"/>
    <property type="match status" value="1"/>
</dbReference>
<comment type="pathway">
    <text evidence="11">Cell wall biogenesis; peptidoglycan biosynthesis.</text>
</comment>
<feature type="domain" description="Glycosyl transferase family 51" evidence="12">
    <location>
        <begin position="51"/>
        <end position="217"/>
    </location>
</feature>
<dbReference type="Pfam" id="PF00912">
    <property type="entry name" value="Transgly"/>
    <property type="match status" value="1"/>
</dbReference>
<dbReference type="EC" id="2.4.99.28" evidence="11"/>
<keyword evidence="9 11" id="KW-0472">Membrane</keyword>
<name>A0A317CFG9_9GAMM</name>
<dbReference type="HAMAP" id="MF_00766">
    <property type="entry name" value="PGT_MtgA"/>
    <property type="match status" value="1"/>
</dbReference>
<keyword evidence="1 11" id="KW-1003">Cell membrane</keyword>
<proteinExistence type="inferred from homology"/>
<keyword evidence="4 11" id="KW-0808">Transferase</keyword>
<evidence type="ECO:0000256" key="3">
    <source>
        <dbReference type="ARBA" id="ARBA00022676"/>
    </source>
</evidence>
<keyword evidence="6 11" id="KW-0133">Cell shape</keyword>
<accession>A0A317CFG9</accession>
<dbReference type="PANTHER" id="PTHR30400:SF0">
    <property type="entry name" value="BIOSYNTHETIC PEPTIDOGLYCAN TRANSGLYCOSYLASE"/>
    <property type="match status" value="1"/>
</dbReference>
<evidence type="ECO:0000256" key="2">
    <source>
        <dbReference type="ARBA" id="ARBA00022519"/>
    </source>
</evidence>
<dbReference type="GO" id="GO:0016763">
    <property type="term" value="F:pentosyltransferase activity"/>
    <property type="evidence" value="ECO:0007669"/>
    <property type="project" value="InterPro"/>
</dbReference>
<dbReference type="GO" id="GO:0071555">
    <property type="term" value="P:cell wall organization"/>
    <property type="evidence" value="ECO:0007669"/>
    <property type="project" value="UniProtKB-KW"/>
</dbReference>
<keyword evidence="7 11" id="KW-0573">Peptidoglycan synthesis</keyword>
<evidence type="ECO:0000313" key="13">
    <source>
        <dbReference type="EMBL" id="PWQ97256.1"/>
    </source>
</evidence>
<organism evidence="13 14">
    <name type="scientific">Leucothrix pacifica</name>
    <dbReference type="NCBI Taxonomy" id="1247513"/>
    <lineage>
        <taxon>Bacteria</taxon>
        <taxon>Pseudomonadati</taxon>
        <taxon>Pseudomonadota</taxon>
        <taxon>Gammaproteobacteria</taxon>
        <taxon>Thiotrichales</taxon>
        <taxon>Thiotrichaceae</taxon>
        <taxon>Leucothrix</taxon>
    </lineage>
</organism>
<dbReference type="InterPro" id="IPR036950">
    <property type="entry name" value="PBP_transglycosylase"/>
</dbReference>
<dbReference type="GO" id="GO:0005886">
    <property type="term" value="C:plasma membrane"/>
    <property type="evidence" value="ECO:0007669"/>
    <property type="project" value="UniProtKB-SubCell"/>
</dbReference>
<comment type="subcellular location">
    <subcellularLocation>
        <location evidence="11">Cell inner membrane</location>
        <topology evidence="11">Single-pass membrane protein</topology>
    </subcellularLocation>
</comment>
<evidence type="ECO:0000313" key="14">
    <source>
        <dbReference type="Proteomes" id="UP000245539"/>
    </source>
</evidence>
<dbReference type="InterPro" id="IPR001264">
    <property type="entry name" value="Glyco_trans_51"/>
</dbReference>
<keyword evidence="14" id="KW-1185">Reference proteome</keyword>
<dbReference type="GO" id="GO:0008360">
    <property type="term" value="P:regulation of cell shape"/>
    <property type="evidence" value="ECO:0007669"/>
    <property type="project" value="UniProtKB-KW"/>
</dbReference>
<dbReference type="OrthoDB" id="9766909at2"/>